<comment type="catalytic activity">
    <reaction evidence="1">
        <text>S-ubiquitinyl-[E2 ubiquitin-conjugating enzyme]-L-cysteine + [acceptor protein]-L-lysine = [E2 ubiquitin-conjugating enzyme]-L-cysteine + N(6)-ubiquitinyl-[acceptor protein]-L-lysine.</text>
        <dbReference type="EC" id="2.3.2.27"/>
    </reaction>
</comment>
<dbReference type="InterPro" id="IPR006016">
    <property type="entry name" value="UspA"/>
</dbReference>
<dbReference type="EMBL" id="JASCZI010120866">
    <property type="protein sequence ID" value="MED6156409.1"/>
    <property type="molecule type" value="Genomic_DNA"/>
</dbReference>
<evidence type="ECO:0000313" key="6">
    <source>
        <dbReference type="Proteomes" id="UP001341840"/>
    </source>
</evidence>
<evidence type="ECO:0000313" key="5">
    <source>
        <dbReference type="EMBL" id="MED6156409.1"/>
    </source>
</evidence>
<keyword evidence="3" id="KW-0833">Ubl conjugation pathway</keyword>
<dbReference type="EC" id="2.3.2.27" evidence="2"/>
<evidence type="ECO:0000256" key="2">
    <source>
        <dbReference type="ARBA" id="ARBA00012483"/>
    </source>
</evidence>
<feature type="domain" description="UspA" evidence="4">
    <location>
        <begin position="10"/>
        <end position="114"/>
    </location>
</feature>
<reference evidence="5 6" key="1">
    <citation type="journal article" date="2023" name="Plants (Basel)">
        <title>Bridging the Gap: Combining Genomics and Transcriptomics Approaches to Understand Stylosanthes scabra, an Orphan Legume from the Brazilian Caatinga.</title>
        <authorList>
            <person name="Ferreira-Neto J.R.C."/>
            <person name="da Silva M.D."/>
            <person name="Binneck E."/>
            <person name="de Melo N.F."/>
            <person name="da Silva R.H."/>
            <person name="de Melo A.L.T.M."/>
            <person name="Pandolfi V."/>
            <person name="Bustamante F.O."/>
            <person name="Brasileiro-Vidal A.C."/>
            <person name="Benko-Iseppon A.M."/>
        </authorList>
    </citation>
    <scope>NUCLEOTIDE SEQUENCE [LARGE SCALE GENOMIC DNA]</scope>
    <source>
        <tissue evidence="5">Leaves</tissue>
    </source>
</reference>
<dbReference type="InterPro" id="IPR051348">
    <property type="entry name" value="U-box_ubiquitin_ligases"/>
</dbReference>
<dbReference type="InterPro" id="IPR014729">
    <property type="entry name" value="Rossmann-like_a/b/a_fold"/>
</dbReference>
<keyword evidence="6" id="KW-1185">Reference proteome</keyword>
<dbReference type="SUPFAM" id="SSF52402">
    <property type="entry name" value="Adenine nucleotide alpha hydrolases-like"/>
    <property type="match status" value="1"/>
</dbReference>
<organism evidence="5 6">
    <name type="scientific">Stylosanthes scabra</name>
    <dbReference type="NCBI Taxonomy" id="79078"/>
    <lineage>
        <taxon>Eukaryota</taxon>
        <taxon>Viridiplantae</taxon>
        <taxon>Streptophyta</taxon>
        <taxon>Embryophyta</taxon>
        <taxon>Tracheophyta</taxon>
        <taxon>Spermatophyta</taxon>
        <taxon>Magnoliopsida</taxon>
        <taxon>eudicotyledons</taxon>
        <taxon>Gunneridae</taxon>
        <taxon>Pentapetalae</taxon>
        <taxon>rosids</taxon>
        <taxon>fabids</taxon>
        <taxon>Fabales</taxon>
        <taxon>Fabaceae</taxon>
        <taxon>Papilionoideae</taxon>
        <taxon>50 kb inversion clade</taxon>
        <taxon>dalbergioids sensu lato</taxon>
        <taxon>Dalbergieae</taxon>
        <taxon>Pterocarpus clade</taxon>
        <taxon>Stylosanthes</taxon>
    </lineage>
</organism>
<protein>
    <recommendedName>
        <fullName evidence="2">RING-type E3 ubiquitin transferase</fullName>
        <ecNumber evidence="2">2.3.2.27</ecNumber>
    </recommendedName>
</protein>
<dbReference type="PANTHER" id="PTHR45647">
    <property type="entry name" value="OS02G0152300 PROTEIN"/>
    <property type="match status" value="1"/>
</dbReference>
<accession>A0ABU6U5Z6</accession>
<gene>
    <name evidence="5" type="ORF">PIB30_014160</name>
</gene>
<name>A0ABU6U5Z6_9FABA</name>
<sequence>MWGESEYGRGRIAVAVDNKEPSKLALIWAINNIAINPIKLIHVVQTPPTGIQQQQSDDEVMEMLTPHRNYCTERHVQYEIVIVRDENVAAGIIEYVSSQIDTRVLVLGSSSKRSRKTNALSRIFKSKKNGEEDVETTVLKWLPPQCRVYVTYKGNITSSWHALAAQRYRYRRAPPPNHNPPLVRFNNYTEIDDLDDENNKPPPLLLSSGNQSPDNNDCISFYENLQSGFTLGGSSSSSNNLNLDDYAEPLNLSSCSNQGSSSFFQQSLDKMEDDELIRQQVVGPKKVAIMELYHEVCGEAQISKQKVVMKSISQS</sequence>
<evidence type="ECO:0000256" key="3">
    <source>
        <dbReference type="ARBA" id="ARBA00022786"/>
    </source>
</evidence>
<dbReference type="Proteomes" id="UP001341840">
    <property type="component" value="Unassembled WGS sequence"/>
</dbReference>
<evidence type="ECO:0000259" key="4">
    <source>
        <dbReference type="Pfam" id="PF00582"/>
    </source>
</evidence>
<evidence type="ECO:0000256" key="1">
    <source>
        <dbReference type="ARBA" id="ARBA00000900"/>
    </source>
</evidence>
<dbReference type="Gene3D" id="3.40.50.620">
    <property type="entry name" value="HUPs"/>
    <property type="match status" value="1"/>
</dbReference>
<dbReference type="Pfam" id="PF00582">
    <property type="entry name" value="Usp"/>
    <property type="match status" value="1"/>
</dbReference>
<proteinExistence type="predicted"/>
<comment type="caution">
    <text evidence="5">The sequence shown here is derived from an EMBL/GenBank/DDBJ whole genome shotgun (WGS) entry which is preliminary data.</text>
</comment>
<dbReference type="PANTHER" id="PTHR45647:SF25">
    <property type="entry name" value="ADENINE NUCLEOTIDE ALPHA HYDROLASES-LIKE SUPERFAMILY PROTEIN"/>
    <property type="match status" value="1"/>
</dbReference>